<gene>
    <name evidence="2" type="ORF">SAMN05421858_3570</name>
</gene>
<sequence>MELGRGEQIHTASASGDPIQAQEDAETIADEDSMVTRTSRNMGFRIFIRV</sequence>
<evidence type="ECO:0000313" key="2">
    <source>
        <dbReference type="EMBL" id="SIR74409.1"/>
    </source>
</evidence>
<proteinExistence type="predicted"/>
<dbReference type="AlphaFoldDB" id="A0A1N7DEW5"/>
<organism evidence="2 3">
    <name type="scientific">Haladaptatus litoreus</name>
    <dbReference type="NCBI Taxonomy" id="553468"/>
    <lineage>
        <taxon>Archaea</taxon>
        <taxon>Methanobacteriati</taxon>
        <taxon>Methanobacteriota</taxon>
        <taxon>Stenosarchaea group</taxon>
        <taxon>Halobacteria</taxon>
        <taxon>Halobacteriales</taxon>
        <taxon>Haladaptataceae</taxon>
        <taxon>Haladaptatus</taxon>
    </lineage>
</organism>
<dbReference type="Proteomes" id="UP000186914">
    <property type="component" value="Unassembled WGS sequence"/>
</dbReference>
<feature type="region of interest" description="Disordered" evidence="1">
    <location>
        <begin position="1"/>
        <end position="30"/>
    </location>
</feature>
<name>A0A1N7DEW5_9EURY</name>
<dbReference type="EMBL" id="FTNO01000004">
    <property type="protein sequence ID" value="SIR74409.1"/>
    <property type="molecule type" value="Genomic_DNA"/>
</dbReference>
<keyword evidence="3" id="KW-1185">Reference proteome</keyword>
<evidence type="ECO:0000313" key="3">
    <source>
        <dbReference type="Proteomes" id="UP000186914"/>
    </source>
</evidence>
<accession>A0A1N7DEW5</accession>
<evidence type="ECO:0000256" key="1">
    <source>
        <dbReference type="SAM" id="MobiDB-lite"/>
    </source>
</evidence>
<protein>
    <submittedName>
        <fullName evidence="2">Uncharacterized protein</fullName>
    </submittedName>
</protein>
<reference evidence="3" key="1">
    <citation type="submission" date="2017-01" db="EMBL/GenBank/DDBJ databases">
        <authorList>
            <person name="Varghese N."/>
            <person name="Submissions S."/>
        </authorList>
    </citation>
    <scope>NUCLEOTIDE SEQUENCE [LARGE SCALE GENOMIC DNA]</scope>
    <source>
        <strain evidence="3">CGMCC 1.7737</strain>
    </source>
</reference>